<keyword evidence="5" id="KW-0251">Elongation factor</keyword>
<dbReference type="Pfam" id="PF00009">
    <property type="entry name" value="GTP_EFTU"/>
    <property type="match status" value="1"/>
</dbReference>
<dbReference type="InterPro" id="IPR000795">
    <property type="entry name" value="T_Tr_GTP-bd_dom"/>
</dbReference>
<dbReference type="SUPFAM" id="SSF50447">
    <property type="entry name" value="Translation proteins"/>
    <property type="match status" value="1"/>
</dbReference>
<dbReference type="SUPFAM" id="SSF54980">
    <property type="entry name" value="EF-G C-terminal domain-like"/>
    <property type="match status" value="2"/>
</dbReference>
<dbReference type="PROSITE" id="PS00301">
    <property type="entry name" value="G_TR_1"/>
    <property type="match status" value="1"/>
</dbReference>
<dbReference type="Gene3D" id="3.30.230.10">
    <property type="match status" value="1"/>
</dbReference>
<evidence type="ECO:0000256" key="1">
    <source>
        <dbReference type="ARBA" id="ARBA00022741"/>
    </source>
</evidence>
<dbReference type="InterPro" id="IPR020568">
    <property type="entry name" value="Ribosomal_Su5_D2-typ_SF"/>
</dbReference>
<name>A0ABQ3ZH96_9ACTN</name>
<dbReference type="PANTHER" id="PTHR43261:SF1">
    <property type="entry name" value="RIBOSOME-RELEASING FACTOR 2, MITOCHONDRIAL"/>
    <property type="match status" value="1"/>
</dbReference>
<keyword evidence="3" id="KW-0342">GTP-binding</keyword>
<accession>A0ABQ3ZH96</accession>
<proteinExistence type="predicted"/>
<dbReference type="InterPro" id="IPR009000">
    <property type="entry name" value="Transl_B-barrel_sf"/>
</dbReference>
<dbReference type="InterPro" id="IPR031157">
    <property type="entry name" value="G_TR_CS"/>
</dbReference>
<keyword evidence="6" id="KW-1185">Reference proteome</keyword>
<dbReference type="PANTHER" id="PTHR43261">
    <property type="entry name" value="TRANSLATION ELONGATION FACTOR G-RELATED"/>
    <property type="match status" value="1"/>
</dbReference>
<dbReference type="Proteomes" id="UP000603200">
    <property type="component" value="Unassembled WGS sequence"/>
</dbReference>
<dbReference type="PROSITE" id="PS51722">
    <property type="entry name" value="G_TR_2"/>
    <property type="match status" value="1"/>
</dbReference>
<dbReference type="Gene3D" id="2.40.30.10">
    <property type="entry name" value="Translation factors"/>
    <property type="match status" value="1"/>
</dbReference>
<dbReference type="PRINTS" id="PR00315">
    <property type="entry name" value="ELONGATNFCT"/>
</dbReference>
<dbReference type="SUPFAM" id="SSF52540">
    <property type="entry name" value="P-loop containing nucleoside triphosphate hydrolases"/>
    <property type="match status" value="1"/>
</dbReference>
<evidence type="ECO:0000256" key="3">
    <source>
        <dbReference type="ARBA" id="ARBA00023134"/>
    </source>
</evidence>
<dbReference type="InterPro" id="IPR005225">
    <property type="entry name" value="Small_GTP-bd"/>
</dbReference>
<dbReference type="EMBL" id="BOMN01000013">
    <property type="protein sequence ID" value="GIE17971.1"/>
    <property type="molecule type" value="Genomic_DNA"/>
</dbReference>
<dbReference type="InterPro" id="IPR005517">
    <property type="entry name" value="Transl_elong_EFG/EF2_IV"/>
</dbReference>
<dbReference type="InterPro" id="IPR027417">
    <property type="entry name" value="P-loop_NTPase"/>
</dbReference>
<dbReference type="InterPro" id="IPR014721">
    <property type="entry name" value="Ribsml_uS5_D2-typ_fold_subgr"/>
</dbReference>
<dbReference type="SUPFAM" id="SSF54211">
    <property type="entry name" value="Ribosomal protein S5 domain 2-like"/>
    <property type="match status" value="1"/>
</dbReference>
<dbReference type="InterPro" id="IPR035647">
    <property type="entry name" value="EFG_III/V"/>
</dbReference>
<dbReference type="Pfam" id="PF00679">
    <property type="entry name" value="EFG_C"/>
    <property type="match status" value="1"/>
</dbReference>
<reference evidence="5 6" key="1">
    <citation type="submission" date="2021-01" db="EMBL/GenBank/DDBJ databases">
        <title>Whole genome shotgun sequence of Actinoplanes humidus NBRC 14915.</title>
        <authorList>
            <person name="Komaki H."/>
            <person name="Tamura T."/>
        </authorList>
    </citation>
    <scope>NUCLEOTIDE SEQUENCE [LARGE SCALE GENOMIC DNA]</scope>
    <source>
        <strain evidence="5 6">NBRC 14915</strain>
    </source>
</reference>
<gene>
    <name evidence="5" type="ORF">Ahu01nite_010730</name>
</gene>
<evidence type="ECO:0000313" key="5">
    <source>
        <dbReference type="EMBL" id="GIE17971.1"/>
    </source>
</evidence>
<dbReference type="Gene3D" id="3.40.50.300">
    <property type="entry name" value="P-loop containing nucleotide triphosphate hydrolases"/>
    <property type="match status" value="1"/>
</dbReference>
<dbReference type="SMART" id="SM00889">
    <property type="entry name" value="EFG_IV"/>
    <property type="match status" value="1"/>
</dbReference>
<evidence type="ECO:0000259" key="4">
    <source>
        <dbReference type="PROSITE" id="PS51722"/>
    </source>
</evidence>
<dbReference type="Pfam" id="PF03764">
    <property type="entry name" value="EFG_IV"/>
    <property type="match status" value="1"/>
</dbReference>
<organism evidence="5 6">
    <name type="scientific">Winogradskya humida</name>
    <dbReference type="NCBI Taxonomy" id="113566"/>
    <lineage>
        <taxon>Bacteria</taxon>
        <taxon>Bacillati</taxon>
        <taxon>Actinomycetota</taxon>
        <taxon>Actinomycetes</taxon>
        <taxon>Micromonosporales</taxon>
        <taxon>Micromonosporaceae</taxon>
        <taxon>Winogradskya</taxon>
    </lineage>
</organism>
<dbReference type="InterPro" id="IPR000640">
    <property type="entry name" value="EFG_V-like"/>
</dbReference>
<protein>
    <submittedName>
        <fullName evidence="5">Elongation factor G</fullName>
    </submittedName>
</protein>
<evidence type="ECO:0000313" key="6">
    <source>
        <dbReference type="Proteomes" id="UP000603200"/>
    </source>
</evidence>
<feature type="domain" description="Tr-type G" evidence="4">
    <location>
        <begin position="1"/>
        <end position="179"/>
    </location>
</feature>
<sequence>MALLNLGILAHVDAGKTSLTERLLYDAGELGTLGSVDAGSTRTDSLDMERRRGITIRAAVASFRLPGVTVNLIDTPGHPDFIAEVERALSVLDGAILVVSAVEGVQAHTHVLLRTLRRLGLPTLFFINKTDRSGARPDEVRAQLSELWDRPVRCGSAITGDGIDGLTHAITTLLPYAPEQSDAPLNARVFKIERVNGERIAYARIHAGTLHVRDRLAQGRVTGLRVFDRVVRSATAGHIAVIRGLRTVRVGDQLGDTTGDAPAYFAPPTLESVVVAEDRGAVYAALAQLAEQDPLIGLRRDPLSVTLYGEVQQEVIAGTLAEEYGLHVRFSKPRIISVERVTGVGEHTEVIGAGPFLATIGLRVEPGSGFGIEVEPGSMPAAFFTAVEQSVREGLSAGPHGWQVLDARVTLIRNGYLARQSHSHGTFDKSMSSTAGDFRQLTRLVLAAALARAGTRVCEPVHHLELELPADTLPAVLPVLAALGGTVLDTHVPGRRATLSAELPAARIQELRRRLPGLTHGEGIVEATFDRYSSR</sequence>
<dbReference type="GO" id="GO:0003746">
    <property type="term" value="F:translation elongation factor activity"/>
    <property type="evidence" value="ECO:0007669"/>
    <property type="project" value="UniProtKB-KW"/>
</dbReference>
<dbReference type="NCBIfam" id="TIGR00231">
    <property type="entry name" value="small_GTP"/>
    <property type="match status" value="1"/>
</dbReference>
<evidence type="ECO:0000256" key="2">
    <source>
        <dbReference type="ARBA" id="ARBA00022917"/>
    </source>
</evidence>
<keyword evidence="2" id="KW-0648">Protein biosynthesis</keyword>
<dbReference type="RefSeq" id="WP_203835241.1">
    <property type="nucleotide sequence ID" value="NZ_BOMN01000013.1"/>
</dbReference>
<comment type="caution">
    <text evidence="5">The sequence shown here is derived from an EMBL/GenBank/DDBJ whole genome shotgun (WGS) entry which is preliminary data.</text>
</comment>
<keyword evidence="1" id="KW-0547">Nucleotide-binding</keyword>